<evidence type="ECO:0000256" key="2">
    <source>
        <dbReference type="ARBA" id="ARBA00022448"/>
    </source>
</evidence>
<evidence type="ECO:0000256" key="7">
    <source>
        <dbReference type="ARBA" id="ARBA00023077"/>
    </source>
</evidence>
<comment type="similarity">
    <text evidence="10 11">Belongs to the TonB-dependent receptor family.</text>
</comment>
<evidence type="ECO:0000256" key="11">
    <source>
        <dbReference type="RuleBase" id="RU003357"/>
    </source>
</evidence>
<evidence type="ECO:0000256" key="3">
    <source>
        <dbReference type="ARBA" id="ARBA00022452"/>
    </source>
</evidence>
<evidence type="ECO:0000313" key="14">
    <source>
        <dbReference type="EMBL" id="GAA4024417.1"/>
    </source>
</evidence>
<comment type="subcellular location">
    <subcellularLocation>
        <location evidence="1 10">Cell outer membrane</location>
        <topology evidence="1 10">Multi-pass membrane protein</topology>
    </subcellularLocation>
</comment>
<feature type="domain" description="TonB-dependent receptor-like beta-barrel" evidence="12">
    <location>
        <begin position="209"/>
        <end position="608"/>
    </location>
</feature>
<dbReference type="Pfam" id="PF00593">
    <property type="entry name" value="TonB_dep_Rec_b-barrel"/>
    <property type="match status" value="1"/>
</dbReference>
<dbReference type="Pfam" id="PF07715">
    <property type="entry name" value="Plug"/>
    <property type="match status" value="1"/>
</dbReference>
<reference evidence="15" key="1">
    <citation type="journal article" date="2019" name="Int. J. Syst. Evol. Microbiol.">
        <title>The Global Catalogue of Microorganisms (GCM) 10K type strain sequencing project: providing services to taxonomists for standard genome sequencing and annotation.</title>
        <authorList>
            <consortium name="The Broad Institute Genomics Platform"/>
            <consortium name="The Broad Institute Genome Sequencing Center for Infectious Disease"/>
            <person name="Wu L."/>
            <person name="Ma J."/>
        </authorList>
    </citation>
    <scope>NUCLEOTIDE SEQUENCE [LARGE SCALE GENOMIC DNA]</scope>
    <source>
        <strain evidence="15">JCM 17563</strain>
    </source>
</reference>
<keyword evidence="4 10" id="KW-0812">Transmembrane</keyword>
<dbReference type="EMBL" id="BAABBQ010000001">
    <property type="protein sequence ID" value="GAA4024417.1"/>
    <property type="molecule type" value="Genomic_DNA"/>
</dbReference>
<dbReference type="InterPro" id="IPR012910">
    <property type="entry name" value="Plug_dom"/>
</dbReference>
<proteinExistence type="inferred from homology"/>
<evidence type="ECO:0000256" key="10">
    <source>
        <dbReference type="PROSITE-ProRule" id="PRU01360"/>
    </source>
</evidence>
<accession>A0ABP7TET7</accession>
<organism evidence="14 15">
    <name type="scientific">Sphingomonas swuensis</name>
    <dbReference type="NCBI Taxonomy" id="977800"/>
    <lineage>
        <taxon>Bacteria</taxon>
        <taxon>Pseudomonadati</taxon>
        <taxon>Pseudomonadota</taxon>
        <taxon>Alphaproteobacteria</taxon>
        <taxon>Sphingomonadales</taxon>
        <taxon>Sphingomonadaceae</taxon>
        <taxon>Sphingomonas</taxon>
    </lineage>
</organism>
<keyword evidence="5" id="KW-0732">Signal</keyword>
<keyword evidence="9 10" id="KW-0998">Cell outer membrane</keyword>
<gene>
    <name evidence="14" type="ORF">GCM10022280_26600</name>
</gene>
<dbReference type="InterPro" id="IPR036942">
    <property type="entry name" value="Beta-barrel_TonB_sf"/>
</dbReference>
<evidence type="ECO:0000256" key="6">
    <source>
        <dbReference type="ARBA" id="ARBA00023065"/>
    </source>
</evidence>
<dbReference type="Gene3D" id="2.170.130.10">
    <property type="entry name" value="TonB-dependent receptor, plug domain"/>
    <property type="match status" value="1"/>
</dbReference>
<dbReference type="Gene3D" id="2.40.170.20">
    <property type="entry name" value="TonB-dependent receptor, beta-barrel domain"/>
    <property type="match status" value="1"/>
</dbReference>
<sequence length="639" mass="67341">MIDQPSPPPIVITARALPPLAGEAVQDVVVLGRPALERAPSQALEDIVRAVPGVQLFRRSGARSANPTTQGISARGLGGNAASRMVVLLDGVPQGDPFGGWLVWPSLDAAGLAEVRVTRGGGNVTVGPGALAGAIELDSDRTPGLRAALDGGLHGAGEARLAAVHGGTSLAAWGGTDAGFIPVVAEDRGVADRRSPFAYGGTRLGLRAGAFSAAAALFADRRERGLPGTANASRGADLSLRWRRANRGSVTLFHQERRFESAFASASADRSSVSPTLSQFVPAKATGWNAEWQPLATLRLGTDGRVARGASEEEASFVAGRPTRDRVAEGRQATAGLYGDLTLPVGSVTLSGALRVDRWWLRGLSLEERNRSTGALLLSEQAPDREGTVPSGRVGARLPLGRALTLRGAAYLGWRLPTLNELVRPFRVGRDAVAANAALKPERLRGIEAGAEWKRGPWSASATLFANRLRNPIINVTRGTGPGTFPGVGFVAGTYRRRENVAALDTKGVEAALGWSRGDWRASGTLSMVSAHVRDSGPLDGLRPAQVPRLTATAEIGWRELGLQLRHVGAQNEDDLGTLRLPAATTLDASASWPLRDGLALRVRGENLTNARVLAARSADGIDERATPRRLWLGLTLRR</sequence>
<dbReference type="Proteomes" id="UP001500235">
    <property type="component" value="Unassembled WGS sequence"/>
</dbReference>
<dbReference type="PANTHER" id="PTHR30069">
    <property type="entry name" value="TONB-DEPENDENT OUTER MEMBRANE RECEPTOR"/>
    <property type="match status" value="1"/>
</dbReference>
<comment type="caution">
    <text evidence="14">The sequence shown here is derived from an EMBL/GenBank/DDBJ whole genome shotgun (WGS) entry which is preliminary data.</text>
</comment>
<keyword evidence="15" id="KW-1185">Reference proteome</keyword>
<name>A0ABP7TET7_9SPHN</name>
<evidence type="ECO:0000256" key="1">
    <source>
        <dbReference type="ARBA" id="ARBA00004571"/>
    </source>
</evidence>
<evidence type="ECO:0000256" key="4">
    <source>
        <dbReference type="ARBA" id="ARBA00022692"/>
    </source>
</evidence>
<evidence type="ECO:0000313" key="15">
    <source>
        <dbReference type="Proteomes" id="UP001500235"/>
    </source>
</evidence>
<dbReference type="SUPFAM" id="SSF56935">
    <property type="entry name" value="Porins"/>
    <property type="match status" value="1"/>
</dbReference>
<evidence type="ECO:0000256" key="5">
    <source>
        <dbReference type="ARBA" id="ARBA00022729"/>
    </source>
</evidence>
<evidence type="ECO:0000256" key="9">
    <source>
        <dbReference type="ARBA" id="ARBA00023237"/>
    </source>
</evidence>
<dbReference type="InterPro" id="IPR039426">
    <property type="entry name" value="TonB-dep_rcpt-like"/>
</dbReference>
<protein>
    <submittedName>
        <fullName evidence="14">TonB-dependent receptor</fullName>
    </submittedName>
</protein>
<dbReference type="PROSITE" id="PS52016">
    <property type="entry name" value="TONB_DEPENDENT_REC_3"/>
    <property type="match status" value="1"/>
</dbReference>
<keyword evidence="8 10" id="KW-0472">Membrane</keyword>
<keyword evidence="3 10" id="KW-1134">Transmembrane beta strand</keyword>
<keyword evidence="6" id="KW-0406">Ion transport</keyword>
<dbReference type="InterPro" id="IPR000531">
    <property type="entry name" value="Beta-barrel_TonB"/>
</dbReference>
<keyword evidence="2 10" id="KW-0813">Transport</keyword>
<evidence type="ECO:0000259" key="12">
    <source>
        <dbReference type="Pfam" id="PF00593"/>
    </source>
</evidence>
<dbReference type="PANTHER" id="PTHR30069:SF53">
    <property type="entry name" value="COLICIN I RECEPTOR-RELATED"/>
    <property type="match status" value="1"/>
</dbReference>
<evidence type="ECO:0000256" key="8">
    <source>
        <dbReference type="ARBA" id="ARBA00023136"/>
    </source>
</evidence>
<dbReference type="InterPro" id="IPR037066">
    <property type="entry name" value="Plug_dom_sf"/>
</dbReference>
<evidence type="ECO:0000259" key="13">
    <source>
        <dbReference type="Pfam" id="PF07715"/>
    </source>
</evidence>
<feature type="domain" description="TonB-dependent receptor plug" evidence="13">
    <location>
        <begin position="24"/>
        <end position="134"/>
    </location>
</feature>
<keyword evidence="14" id="KW-0675">Receptor</keyword>
<dbReference type="RefSeq" id="WP_344707881.1">
    <property type="nucleotide sequence ID" value="NZ_BAABBQ010000001.1"/>
</dbReference>
<keyword evidence="7 11" id="KW-0798">TonB box</keyword>